<evidence type="ECO:0000259" key="1">
    <source>
        <dbReference type="Pfam" id="PF00144"/>
    </source>
</evidence>
<dbReference type="InterPro" id="IPR001466">
    <property type="entry name" value="Beta-lactam-related"/>
</dbReference>
<dbReference type="PANTHER" id="PTHR43283">
    <property type="entry name" value="BETA-LACTAMASE-RELATED"/>
    <property type="match status" value="1"/>
</dbReference>
<dbReference type="SUPFAM" id="SSF56601">
    <property type="entry name" value="beta-lactamase/transpeptidase-like"/>
    <property type="match status" value="1"/>
</dbReference>
<dbReference type="Proteomes" id="UP000199245">
    <property type="component" value="Unassembled WGS sequence"/>
</dbReference>
<dbReference type="Gene3D" id="3.40.710.10">
    <property type="entry name" value="DD-peptidase/beta-lactamase superfamily"/>
    <property type="match status" value="1"/>
</dbReference>
<gene>
    <name evidence="2" type="ORF">SAMN05216337_105160</name>
</gene>
<organism evidence="2 3">
    <name type="scientific">Bradyrhizobium brasilense</name>
    <dbReference type="NCBI Taxonomy" id="1419277"/>
    <lineage>
        <taxon>Bacteria</taxon>
        <taxon>Pseudomonadati</taxon>
        <taxon>Pseudomonadota</taxon>
        <taxon>Alphaproteobacteria</taxon>
        <taxon>Hyphomicrobiales</taxon>
        <taxon>Nitrobacteraceae</taxon>
        <taxon>Bradyrhizobium</taxon>
    </lineage>
</organism>
<dbReference type="RefSeq" id="WP_092089377.1">
    <property type="nucleotide sequence ID" value="NZ_FMZW01000051.1"/>
</dbReference>
<accession>A0A1G7K7K3</accession>
<dbReference type="EMBL" id="FMZW01000051">
    <property type="protein sequence ID" value="SDF32991.1"/>
    <property type="molecule type" value="Genomic_DNA"/>
</dbReference>
<dbReference type="AlphaFoldDB" id="A0A1G7K7K3"/>
<protein>
    <submittedName>
        <fullName evidence="2">Beta-lactamase</fullName>
    </submittedName>
</protein>
<reference evidence="2 3" key="1">
    <citation type="submission" date="2016-10" db="EMBL/GenBank/DDBJ databases">
        <authorList>
            <person name="de Groot N.N."/>
        </authorList>
    </citation>
    <scope>NUCLEOTIDE SEQUENCE [LARGE SCALE GENOMIC DNA]</scope>
    <source>
        <strain evidence="2 3">R5</strain>
    </source>
</reference>
<sequence>MKSTFITARSDLLEGTVAQRLTVPWWSFTKTVLATAALRLVAQGRLRLDGPFNGRPYTLRHLLQHRAGVPDYGSLSSYHEAVRRGEKPWDVGTLLDQVKPDRLEFKPGQGWQYSNVGYLFVRQKIEEVTGRDIGSALKQLIFDALGLMSVRVAATVEDLAATAWGNKSGYDPGWVYHGLLIGTADDAVRFLHRLILGDVLPSAILAEMTTPVPLGGPLPNRPWEATGYGLGLMIGRFASAGPTLGHSGAGPASVSAVYHFGGLNEPRTVAAFAEEKDEGLTEYEAARLARA</sequence>
<name>A0A1G7K7K3_9BRAD</name>
<dbReference type="Pfam" id="PF00144">
    <property type="entry name" value="Beta-lactamase"/>
    <property type="match status" value="1"/>
</dbReference>
<feature type="domain" description="Beta-lactamase-related" evidence="1">
    <location>
        <begin position="23"/>
        <end position="252"/>
    </location>
</feature>
<evidence type="ECO:0000313" key="2">
    <source>
        <dbReference type="EMBL" id="SDF32991.1"/>
    </source>
</evidence>
<proteinExistence type="predicted"/>
<evidence type="ECO:0000313" key="3">
    <source>
        <dbReference type="Proteomes" id="UP000199245"/>
    </source>
</evidence>
<dbReference type="InterPro" id="IPR012338">
    <property type="entry name" value="Beta-lactam/transpept-like"/>
</dbReference>
<dbReference type="InterPro" id="IPR050789">
    <property type="entry name" value="Diverse_Enzym_Activities"/>
</dbReference>